<proteinExistence type="inferred from homology"/>
<name>A0A0B8N240_9NOCA</name>
<dbReference type="Proteomes" id="UP000180166">
    <property type="component" value="Chromosome"/>
</dbReference>
<dbReference type="OrthoDB" id="3663486at2"/>
<reference evidence="5 8" key="3">
    <citation type="submission" date="2016-10" db="EMBL/GenBank/DDBJ databases">
        <title>Genome sequence of Nocardia seriolae strain EM150506, isolated from Anguila japonica.</title>
        <authorList>
            <person name="Han H.-J."/>
        </authorList>
    </citation>
    <scope>NUCLEOTIDE SEQUENCE [LARGE SCALE GENOMIC DNA]</scope>
    <source>
        <strain evidence="5 8">EM150506</strain>
    </source>
</reference>
<dbReference type="InterPro" id="IPR041522">
    <property type="entry name" value="CdaR_GGDEF"/>
</dbReference>
<comment type="similarity">
    <text evidence="1">Belongs to the CdaR family.</text>
</comment>
<dbReference type="InterPro" id="IPR025751">
    <property type="entry name" value="RsbRD_N_dom"/>
</dbReference>
<dbReference type="KEGG" id="nsr:NS506_04104"/>
<dbReference type="PANTHER" id="PTHR33744:SF1">
    <property type="entry name" value="DNA-BINDING TRANSCRIPTIONAL ACTIVATOR ADER"/>
    <property type="match status" value="1"/>
</dbReference>
<dbReference type="InterPro" id="IPR042070">
    <property type="entry name" value="PucR_C-HTH_sf"/>
</dbReference>
<evidence type="ECO:0000259" key="2">
    <source>
        <dbReference type="Pfam" id="PF13556"/>
    </source>
</evidence>
<keyword evidence="7" id="KW-1185">Reference proteome</keyword>
<evidence type="ECO:0000313" key="8">
    <source>
        <dbReference type="Proteomes" id="UP000180166"/>
    </source>
</evidence>
<feature type="domain" description="RsbT co-antagonist protein RsbRD N-terminal" evidence="3">
    <location>
        <begin position="46"/>
        <end position="172"/>
    </location>
</feature>
<reference evidence="6 7" key="2">
    <citation type="journal article" date="2016" name="Genome Announc.">
        <title>Draft Genome Sequence of Erythromycin- and Oxytetracycline-Sensitive Nocardia seriolae Strain U-1 (NBRC 110359).</title>
        <authorList>
            <person name="Imajoh M."/>
            <person name="Sukeda M."/>
            <person name="Shimizu M."/>
            <person name="Yamane J."/>
            <person name="Ohnishi K."/>
            <person name="Oshima S."/>
        </authorList>
    </citation>
    <scope>NUCLEOTIDE SEQUENCE [LARGE SCALE GENOMIC DNA]</scope>
    <source>
        <strain evidence="6 7">U-1</strain>
    </source>
</reference>
<evidence type="ECO:0000259" key="3">
    <source>
        <dbReference type="Pfam" id="PF14361"/>
    </source>
</evidence>
<dbReference type="EMBL" id="BBYQ01000027">
    <property type="protein sequence ID" value="GAP28048.1"/>
    <property type="molecule type" value="Genomic_DNA"/>
</dbReference>
<accession>A0A0B8N240</accession>
<evidence type="ECO:0000259" key="4">
    <source>
        <dbReference type="Pfam" id="PF17853"/>
    </source>
</evidence>
<dbReference type="Pfam" id="PF17853">
    <property type="entry name" value="GGDEF_2"/>
    <property type="match status" value="1"/>
</dbReference>
<protein>
    <submittedName>
        <fullName evidence="6">Transcriptional regulator</fullName>
    </submittedName>
</protein>
<organism evidence="6 7">
    <name type="scientific">Nocardia seriolae</name>
    <dbReference type="NCBI Taxonomy" id="37332"/>
    <lineage>
        <taxon>Bacteria</taxon>
        <taxon>Bacillati</taxon>
        <taxon>Actinomycetota</taxon>
        <taxon>Actinomycetes</taxon>
        <taxon>Mycobacteriales</taxon>
        <taxon>Nocardiaceae</taxon>
        <taxon>Nocardia</taxon>
    </lineage>
</organism>
<sequence length="402" mass="43752">MSWDRPSERVRELFRRGAEISLAAPREWFDEVDKAVLNAPNMGPVAADPVLWEGIRRTTRANLLHWAAANVRDPGVPVAANLGEEPLAVVRDLVRRGLNESLLDAYRVGQEVSWQRWMTTVFELTSDAAELRELLAVSSRSISAFVDATVSAVADRMRAERAELTEGTHAERRATVALVLDGAPIVRSHAEAILGYRFDGVHTAAVVWSEAPDSAAGQLDSVVEALSWAAGPMRCLSVMAGAATRWVWLPGAVASEAAVTAVTAAPDLGAAERGPEGFRRSHFDALTTQRMLARMASNRRVAAYCDVAVVALITEDLDGADRFVRQTLGELAGADEEVRAAVSVFVEEQCNAVRAAQRLFTHRNTVLRRLAQADRLLPQPLHDNSVATAVALDVLRWRGTRA</sequence>
<dbReference type="Pfam" id="PF13556">
    <property type="entry name" value="HTH_30"/>
    <property type="match status" value="1"/>
</dbReference>
<reference evidence="7" key="1">
    <citation type="submission" date="2015-07" db="EMBL/GenBank/DDBJ databases">
        <title>Nocardia seriolae U-1 whole genome shotgun sequence.</title>
        <authorList>
            <person name="Imajoh M."/>
            <person name="Fukumoto Y."/>
            <person name="Sukeda M."/>
            <person name="Yamane J."/>
            <person name="Yamasaki K."/>
            <person name="Shimizu M."/>
            <person name="Ohnishi K."/>
            <person name="Oshima S."/>
        </authorList>
    </citation>
    <scope>NUCLEOTIDE SEQUENCE [LARGE SCALE GENOMIC DNA]</scope>
    <source>
        <strain evidence="7">U-1</strain>
    </source>
</reference>
<dbReference type="Pfam" id="PF14361">
    <property type="entry name" value="RsbRD_N"/>
    <property type="match status" value="1"/>
</dbReference>
<dbReference type="Gene3D" id="1.10.10.2840">
    <property type="entry name" value="PucR C-terminal helix-turn-helix domain"/>
    <property type="match status" value="1"/>
</dbReference>
<dbReference type="EMBL" id="CP017839">
    <property type="protein sequence ID" value="APA98152.1"/>
    <property type="molecule type" value="Genomic_DNA"/>
</dbReference>
<dbReference type="InterPro" id="IPR025736">
    <property type="entry name" value="PucR_C-HTH_dom"/>
</dbReference>
<dbReference type="AlphaFoldDB" id="A0A0B8N240"/>
<evidence type="ECO:0000313" key="6">
    <source>
        <dbReference type="EMBL" id="GAP28048.1"/>
    </source>
</evidence>
<dbReference type="GeneID" id="93375409"/>
<feature type="domain" description="PucR C-terminal helix-turn-helix" evidence="2">
    <location>
        <begin position="341"/>
        <end position="393"/>
    </location>
</feature>
<dbReference type="RefSeq" id="WP_033086930.1">
    <property type="nucleotide sequence ID" value="NZ_AP017900.1"/>
</dbReference>
<evidence type="ECO:0000256" key="1">
    <source>
        <dbReference type="ARBA" id="ARBA00006754"/>
    </source>
</evidence>
<feature type="domain" description="CdaR GGDEF-like" evidence="4">
    <location>
        <begin position="189"/>
        <end position="291"/>
    </location>
</feature>
<dbReference type="PANTHER" id="PTHR33744">
    <property type="entry name" value="CARBOHYDRATE DIACID REGULATOR"/>
    <property type="match status" value="1"/>
</dbReference>
<dbReference type="Proteomes" id="UP000037179">
    <property type="component" value="Unassembled WGS sequence"/>
</dbReference>
<gene>
    <name evidence="5" type="ORF">NS506_04104</name>
    <name evidence="6" type="ORF">NSK11_contig00027-0002</name>
</gene>
<evidence type="ECO:0000313" key="5">
    <source>
        <dbReference type="EMBL" id="APA98152.1"/>
    </source>
</evidence>
<dbReference type="InterPro" id="IPR051448">
    <property type="entry name" value="CdaR-like_regulators"/>
</dbReference>
<evidence type="ECO:0000313" key="7">
    <source>
        <dbReference type="Proteomes" id="UP000037179"/>
    </source>
</evidence>